<evidence type="ECO:0000259" key="6">
    <source>
        <dbReference type="PROSITE" id="PS50013"/>
    </source>
</evidence>
<dbReference type="Proteomes" id="UP001291926">
    <property type="component" value="Unassembled WGS sequence"/>
</dbReference>
<evidence type="ECO:0000256" key="4">
    <source>
        <dbReference type="SAM" id="MobiDB-lite"/>
    </source>
</evidence>
<keyword evidence="2" id="KW-0067">ATP-binding</keyword>
<feature type="transmembrane region" description="Helical" evidence="5">
    <location>
        <begin position="202"/>
        <end position="221"/>
    </location>
</feature>
<evidence type="ECO:0000313" key="7">
    <source>
        <dbReference type="EMBL" id="KAK4480175.1"/>
    </source>
</evidence>
<dbReference type="CDD" id="cd18659">
    <property type="entry name" value="CD2_tandem"/>
    <property type="match status" value="1"/>
</dbReference>
<feature type="region of interest" description="Disordered" evidence="4">
    <location>
        <begin position="119"/>
        <end position="146"/>
    </location>
</feature>
<name>A0ABR0CTW1_9LAMI</name>
<dbReference type="InterPro" id="IPR016197">
    <property type="entry name" value="Chromo-like_dom_sf"/>
</dbReference>
<keyword evidence="5" id="KW-0812">Transmembrane</keyword>
<feature type="compositionally biased region" description="Basic and acidic residues" evidence="4">
    <location>
        <begin position="338"/>
        <end position="354"/>
    </location>
</feature>
<dbReference type="PANTHER" id="PTHR45623:SF17">
    <property type="entry name" value="CHROMODOMAIN-HELICASE-DNA-BINDING PROTEIN 3-RELATED"/>
    <property type="match status" value="1"/>
</dbReference>
<dbReference type="InterPro" id="IPR023780">
    <property type="entry name" value="Chromo_domain"/>
</dbReference>
<keyword evidence="5" id="KW-1133">Transmembrane helix</keyword>
<dbReference type="Pfam" id="PF00385">
    <property type="entry name" value="Chromo"/>
    <property type="match status" value="1"/>
</dbReference>
<evidence type="ECO:0000256" key="5">
    <source>
        <dbReference type="SAM" id="Phobius"/>
    </source>
</evidence>
<dbReference type="Gene3D" id="2.40.50.40">
    <property type="match status" value="1"/>
</dbReference>
<feature type="region of interest" description="Disordered" evidence="4">
    <location>
        <begin position="1"/>
        <end position="23"/>
    </location>
</feature>
<feature type="region of interest" description="Disordered" evidence="4">
    <location>
        <begin position="338"/>
        <end position="366"/>
    </location>
</feature>
<evidence type="ECO:0000313" key="8">
    <source>
        <dbReference type="Proteomes" id="UP001291926"/>
    </source>
</evidence>
<keyword evidence="5" id="KW-0472">Membrane</keyword>
<accession>A0ABR0CTW1</accession>
<keyword evidence="3" id="KW-0539">Nucleus</keyword>
<keyword evidence="1" id="KW-0547">Nucleotide-binding</keyword>
<organism evidence="7 8">
    <name type="scientific">Penstemon davidsonii</name>
    <dbReference type="NCBI Taxonomy" id="160366"/>
    <lineage>
        <taxon>Eukaryota</taxon>
        <taxon>Viridiplantae</taxon>
        <taxon>Streptophyta</taxon>
        <taxon>Embryophyta</taxon>
        <taxon>Tracheophyta</taxon>
        <taxon>Spermatophyta</taxon>
        <taxon>Magnoliopsida</taxon>
        <taxon>eudicotyledons</taxon>
        <taxon>Gunneridae</taxon>
        <taxon>Pentapetalae</taxon>
        <taxon>asterids</taxon>
        <taxon>lamiids</taxon>
        <taxon>Lamiales</taxon>
        <taxon>Plantaginaceae</taxon>
        <taxon>Cheloneae</taxon>
        <taxon>Penstemon</taxon>
    </lineage>
</organism>
<gene>
    <name evidence="7" type="ORF">RD792_013237</name>
</gene>
<evidence type="ECO:0000256" key="1">
    <source>
        <dbReference type="ARBA" id="ARBA00022741"/>
    </source>
</evidence>
<protein>
    <recommendedName>
        <fullName evidence="6">Chromo domain-containing protein</fullName>
    </recommendedName>
</protein>
<evidence type="ECO:0000256" key="3">
    <source>
        <dbReference type="ARBA" id="ARBA00023242"/>
    </source>
</evidence>
<evidence type="ECO:0000256" key="2">
    <source>
        <dbReference type="ARBA" id="ARBA00022840"/>
    </source>
</evidence>
<proteinExistence type="predicted"/>
<dbReference type="PANTHER" id="PTHR45623">
    <property type="entry name" value="CHROMODOMAIN-HELICASE-DNA-BINDING PROTEIN 3-RELATED-RELATED"/>
    <property type="match status" value="1"/>
</dbReference>
<sequence>MKNKNKRANQVNKAKEDEETGWSVKNRERGGGAIWAGRGRDGNKVRGEAKCDCGGGGGAGGLSYVGLTSSGKIHRLNFPLLLLLLLQSNRDDVEFNHLSEMASLVERLRVRSDRRPIYSLDESDDDDDLGKKKFGPGTSQEKFERPDVVGPLTEIEKILDCEMRPTPVDDSDASKLGSDQVGRSSMWSNVDMCLQYLNMSDSFSLFVSSVSLFIFLIFVLASSVHCFRVPEMEFVNSYRSNPRLRTKVNNFHKQALSNNNPEDEYVPIRPEWTTVDRIIACREVEEEKEYLVKWKELSYDECYWELESDIASFHKEIERFSRIQSRYGKVSAAKEKSNLHDAMESKKKQKEFQHYDSSPEFLSGGT</sequence>
<reference evidence="7 8" key="1">
    <citation type="journal article" date="2023" name="bioRxiv">
        <title>Genome report: Whole genome sequence and annotation of Penstemon davidsonii.</title>
        <authorList>
            <person name="Ostevik K.L."/>
            <person name="Alabady M."/>
            <person name="Zhang M."/>
            <person name="Rausher M.D."/>
        </authorList>
    </citation>
    <scope>NUCLEOTIDE SEQUENCE [LARGE SCALE GENOMIC DNA]</scope>
    <source>
        <strain evidence="7">DNT005</strain>
        <tissue evidence="7">Whole leaf</tissue>
    </source>
</reference>
<feature type="domain" description="Chromo" evidence="6">
    <location>
        <begin position="273"/>
        <end position="322"/>
    </location>
</feature>
<comment type="caution">
    <text evidence="7">The sequence shown here is derived from an EMBL/GenBank/DDBJ whole genome shotgun (WGS) entry which is preliminary data.</text>
</comment>
<dbReference type="InterPro" id="IPR000953">
    <property type="entry name" value="Chromo/chromo_shadow_dom"/>
</dbReference>
<dbReference type="SUPFAM" id="SSF54160">
    <property type="entry name" value="Chromo domain-like"/>
    <property type="match status" value="1"/>
</dbReference>
<dbReference type="SMART" id="SM00298">
    <property type="entry name" value="CHROMO"/>
    <property type="match status" value="1"/>
</dbReference>
<keyword evidence="8" id="KW-1185">Reference proteome</keyword>
<dbReference type="PROSITE" id="PS50013">
    <property type="entry name" value="CHROMO_2"/>
    <property type="match status" value="1"/>
</dbReference>
<dbReference type="EMBL" id="JAYDYQ010002686">
    <property type="protein sequence ID" value="KAK4480175.1"/>
    <property type="molecule type" value="Genomic_DNA"/>
</dbReference>